<keyword evidence="5" id="KW-1185">Reference proteome</keyword>
<reference evidence="4" key="2">
    <citation type="submission" date="2022-10" db="EMBL/GenBank/DDBJ databases">
        <authorList>
            <person name="Trinh H.N."/>
        </authorList>
    </citation>
    <scope>NUCLEOTIDE SEQUENCE</scope>
    <source>
        <strain evidence="4">RN2-1</strain>
    </source>
</reference>
<keyword evidence="1" id="KW-0482">Metalloprotease</keyword>
<dbReference type="Pfam" id="PF07364">
    <property type="entry name" value="DUF1485"/>
    <property type="match status" value="1"/>
</dbReference>
<comment type="similarity">
    <text evidence="1">Belongs to the peptidase M81 family.</text>
</comment>
<keyword evidence="1" id="KW-0378">Hydrolase</keyword>
<dbReference type="Pfam" id="PF07171">
    <property type="entry name" value="MlrC_C"/>
    <property type="match status" value="1"/>
</dbReference>
<comment type="caution">
    <text evidence="4">The sequence shown here is derived from an EMBL/GenBank/DDBJ whole genome shotgun (WGS) entry which is preliminary data.</text>
</comment>
<dbReference type="RefSeq" id="WP_264714251.1">
    <property type="nucleotide sequence ID" value="NZ_JAPDNT010000009.1"/>
</dbReference>
<evidence type="ECO:0000259" key="2">
    <source>
        <dbReference type="Pfam" id="PF07171"/>
    </source>
</evidence>
<dbReference type="EMBL" id="JAPDNT010000009">
    <property type="protein sequence ID" value="MCW3475536.1"/>
    <property type="molecule type" value="Genomic_DNA"/>
</dbReference>
<name>A0AA41YKN7_9PROT</name>
<dbReference type="Proteomes" id="UP001165679">
    <property type="component" value="Unassembled WGS sequence"/>
</dbReference>
<dbReference type="AlphaFoldDB" id="A0AA41YKN7"/>
<comment type="function">
    <text evidence="1">Involved in peptidolytic degradation of cyclic heptapeptide hepatotoxin microcystin (MC).</text>
</comment>
<keyword evidence="1" id="KW-0645">Protease</keyword>
<dbReference type="InterPro" id="IPR009197">
    <property type="entry name" value="MlrC"/>
</dbReference>
<dbReference type="PIRSF" id="PIRSF012702">
    <property type="entry name" value="UCP012702"/>
    <property type="match status" value="1"/>
</dbReference>
<proteinExistence type="inferred from homology"/>
<evidence type="ECO:0000313" key="5">
    <source>
        <dbReference type="Proteomes" id="UP001165679"/>
    </source>
</evidence>
<comment type="cofactor">
    <cofactor evidence="1">
        <name>Zn(2+)</name>
        <dbReference type="ChEBI" id="CHEBI:29105"/>
    </cofactor>
    <text evidence="1">Binds 1 zinc ion per subunit.</text>
</comment>
<dbReference type="InterPro" id="IPR010799">
    <property type="entry name" value="MlrC_C"/>
</dbReference>
<evidence type="ECO:0000313" key="4">
    <source>
        <dbReference type="EMBL" id="MCW3475536.1"/>
    </source>
</evidence>
<gene>
    <name evidence="4" type="ORF">OL599_13210</name>
</gene>
<evidence type="ECO:0000259" key="3">
    <source>
        <dbReference type="Pfam" id="PF07364"/>
    </source>
</evidence>
<sequence length="504" mass="53593">MTRVLLAGLFHETHCFTDDVTGMDGFTIRRGDAIIARRGDGSQLDGFLSVAEREGWTVIPAVDYGAFPSGIVDHAVFEAFWSELGPILRAAVASGLDAIFLGLHGAMVTTGQDDPEGELLRQIRAIPGAEALPLFGVFDLHATLTPAMCALADGLVCYRENPHTDAFDAAVRAADLLAGCLRRSVRPRMRFRGTPIILPPTGTGTADRPMRDLEALARVIEAETPSILAMNVVGGFCFADAHDAGMSFAAITEDDAAAEAALDRLASLAWSLRHHGLPAEDDPDDVLRRIPPGAQGPVLLVEPADNIGGGSPGDCTDVLRAMLRHDVQGGGVILADAPAAAALQEIPIGGTVRLAFGGRGSRLDPGPVELDVTLLSRSDGRFMLEDRHSHLAASQGVHIDMGPCAVVRHRGITILLTTRKTPPWDLGQWRSQGIEPTALAVINIKAAVAHRRAYDPIAAASYTVRTRGPCTSDPRALPYARLRRPIFPLDDADRVRAATTASGE</sequence>
<feature type="domain" description="Microcystin LR degradation protein MlrC C-terminal" evidence="2">
    <location>
        <begin position="301"/>
        <end position="481"/>
    </location>
</feature>
<organism evidence="4 5">
    <name type="scientific">Limobrevibacterium gyesilva</name>
    <dbReference type="NCBI Taxonomy" id="2991712"/>
    <lineage>
        <taxon>Bacteria</taxon>
        <taxon>Pseudomonadati</taxon>
        <taxon>Pseudomonadota</taxon>
        <taxon>Alphaproteobacteria</taxon>
        <taxon>Acetobacterales</taxon>
        <taxon>Acetobacteraceae</taxon>
        <taxon>Limobrevibacterium</taxon>
    </lineage>
</organism>
<evidence type="ECO:0000256" key="1">
    <source>
        <dbReference type="PIRNR" id="PIRNR012702"/>
    </source>
</evidence>
<dbReference type="GO" id="GO:0006508">
    <property type="term" value="P:proteolysis"/>
    <property type="evidence" value="ECO:0007669"/>
    <property type="project" value="UniProtKB-KW"/>
</dbReference>
<accession>A0AA41YKN7</accession>
<dbReference type="GO" id="GO:0008237">
    <property type="term" value="F:metallopeptidase activity"/>
    <property type="evidence" value="ECO:0007669"/>
    <property type="project" value="UniProtKB-KW"/>
</dbReference>
<keyword evidence="1" id="KW-0479">Metal-binding</keyword>
<reference evidence="4" key="1">
    <citation type="submission" date="2022-09" db="EMBL/GenBank/DDBJ databases">
        <title>Rhodovastum sp. nov. RN2-1 isolated from soil in Seongnam, South Korea.</title>
        <authorList>
            <person name="Le N.T."/>
        </authorList>
    </citation>
    <scope>NUCLEOTIDE SEQUENCE</scope>
    <source>
        <strain evidence="4">RN2-1</strain>
    </source>
</reference>
<feature type="domain" description="Microcystin LR degradation protein MlrC N-terminal" evidence="3">
    <location>
        <begin position="3"/>
        <end position="289"/>
    </location>
</feature>
<dbReference type="InterPro" id="IPR015995">
    <property type="entry name" value="MlrC_N"/>
</dbReference>
<dbReference type="GO" id="GO:0046872">
    <property type="term" value="F:metal ion binding"/>
    <property type="evidence" value="ECO:0007669"/>
    <property type="project" value="UniProtKB-KW"/>
</dbReference>
<protein>
    <recommendedName>
        <fullName evidence="1">Microcystinase C</fullName>
        <shortName evidence="1">MlrC</shortName>
    </recommendedName>
</protein>